<evidence type="ECO:0000313" key="9">
    <source>
        <dbReference type="Proteomes" id="UP000321827"/>
    </source>
</evidence>
<evidence type="ECO:0000256" key="2">
    <source>
        <dbReference type="ARBA" id="ARBA00022452"/>
    </source>
</evidence>
<reference evidence="8 9" key="1">
    <citation type="submission" date="2019-07" db="EMBL/GenBank/DDBJ databases">
        <title>Whole genome shotgun sequence of Oceanithermus desulfurans NBRC 100063.</title>
        <authorList>
            <person name="Hosoyama A."/>
            <person name="Uohara A."/>
            <person name="Ohji S."/>
            <person name="Ichikawa N."/>
        </authorList>
    </citation>
    <scope>NUCLEOTIDE SEQUENCE [LARGE SCALE GENOMIC DNA]</scope>
    <source>
        <strain evidence="8 9">NBRC 100063</strain>
    </source>
</reference>
<feature type="signal peptide" evidence="7">
    <location>
        <begin position="1"/>
        <end position="18"/>
    </location>
</feature>
<comment type="subcellular location">
    <subcellularLocation>
        <location evidence="1">Cell outer membrane</location>
    </subcellularLocation>
</comment>
<dbReference type="PANTHER" id="PTHR30026">
    <property type="entry name" value="OUTER MEMBRANE PROTEIN TOLC"/>
    <property type="match status" value="1"/>
</dbReference>
<keyword evidence="6" id="KW-0175">Coiled coil</keyword>
<gene>
    <name evidence="8" type="ORF">ODE01S_23330</name>
</gene>
<feature type="coiled-coil region" evidence="6">
    <location>
        <begin position="34"/>
        <end position="84"/>
    </location>
</feature>
<dbReference type="AlphaFoldDB" id="A0A511RML8"/>
<evidence type="ECO:0000256" key="3">
    <source>
        <dbReference type="ARBA" id="ARBA00022692"/>
    </source>
</evidence>
<evidence type="ECO:0008006" key="10">
    <source>
        <dbReference type="Google" id="ProtNLM"/>
    </source>
</evidence>
<dbReference type="EMBL" id="BJXN01000027">
    <property type="protein sequence ID" value="GEM90899.1"/>
    <property type="molecule type" value="Genomic_DNA"/>
</dbReference>
<evidence type="ECO:0000256" key="4">
    <source>
        <dbReference type="ARBA" id="ARBA00023136"/>
    </source>
</evidence>
<dbReference type="SUPFAM" id="SSF56954">
    <property type="entry name" value="Outer membrane efflux proteins (OEP)"/>
    <property type="match status" value="1"/>
</dbReference>
<dbReference type="GO" id="GO:1990281">
    <property type="term" value="C:efflux pump complex"/>
    <property type="evidence" value="ECO:0007669"/>
    <property type="project" value="TreeGrafter"/>
</dbReference>
<evidence type="ECO:0000256" key="6">
    <source>
        <dbReference type="SAM" id="Coils"/>
    </source>
</evidence>
<feature type="chain" id="PRO_5022231220" description="Transporter" evidence="7">
    <location>
        <begin position="19"/>
        <end position="336"/>
    </location>
</feature>
<proteinExistence type="predicted"/>
<dbReference type="RefSeq" id="WP_147149069.1">
    <property type="nucleotide sequence ID" value="NZ_BJXN01000027.1"/>
</dbReference>
<organism evidence="8 9">
    <name type="scientific">Oceanithermus desulfurans NBRC 100063</name>
    <dbReference type="NCBI Taxonomy" id="1227550"/>
    <lineage>
        <taxon>Bacteria</taxon>
        <taxon>Thermotogati</taxon>
        <taxon>Deinococcota</taxon>
        <taxon>Deinococci</taxon>
        <taxon>Thermales</taxon>
        <taxon>Thermaceae</taxon>
        <taxon>Oceanithermus</taxon>
    </lineage>
</organism>
<keyword evidence="3" id="KW-0812">Transmembrane</keyword>
<dbReference type="Proteomes" id="UP000321827">
    <property type="component" value="Unassembled WGS sequence"/>
</dbReference>
<feature type="coiled-coil region" evidence="6">
    <location>
        <begin position="129"/>
        <end position="159"/>
    </location>
</feature>
<dbReference type="Gene3D" id="1.20.1600.10">
    <property type="entry name" value="Outer membrane efflux proteins (OEP)"/>
    <property type="match status" value="2"/>
</dbReference>
<keyword evidence="2" id="KW-1134">Transmembrane beta strand</keyword>
<comment type="caution">
    <text evidence="8">The sequence shown here is derived from an EMBL/GenBank/DDBJ whole genome shotgun (WGS) entry which is preliminary data.</text>
</comment>
<feature type="coiled-coil region" evidence="6">
    <location>
        <begin position="285"/>
        <end position="314"/>
    </location>
</feature>
<sequence>MKPWIPLALLLSALPALALGYPEALARADDRPPVVAARAELDDAEAQWARTEADPAALRLERLQARQRRELAAAQLRLERIRASAEISLAYTQLLDAQAAYRLAERGLELAARTLRVAQLRYVKGGIGRQELRASELRLEEARNRLRQADDARALARARLFSLVGGPEPGEALAPAGSPVLPGLEAVYLRLDAHPDRLRAAQGVELAQTALALLDPSYAPRARIEAAQLQLTQARTALEEVRRGLRLQAKARWQAVAERQRDLDLARGESDKAARDLDVARERYRAGLISELALLQAELEREQAAVAVQNAEHALLAAAWELAVATAWPLEVRDAH</sequence>
<keyword evidence="7" id="KW-0732">Signal</keyword>
<evidence type="ECO:0000256" key="1">
    <source>
        <dbReference type="ARBA" id="ARBA00004442"/>
    </source>
</evidence>
<dbReference type="GO" id="GO:0015288">
    <property type="term" value="F:porin activity"/>
    <property type="evidence" value="ECO:0007669"/>
    <property type="project" value="TreeGrafter"/>
</dbReference>
<dbReference type="InterPro" id="IPR051906">
    <property type="entry name" value="TolC-like"/>
</dbReference>
<dbReference type="GO" id="GO:0009279">
    <property type="term" value="C:cell outer membrane"/>
    <property type="evidence" value="ECO:0007669"/>
    <property type="project" value="UniProtKB-SubCell"/>
</dbReference>
<protein>
    <recommendedName>
        <fullName evidence="10">Transporter</fullName>
    </recommendedName>
</protein>
<keyword evidence="5" id="KW-0998">Cell outer membrane</keyword>
<dbReference type="PANTHER" id="PTHR30026:SF20">
    <property type="entry name" value="OUTER MEMBRANE PROTEIN TOLC"/>
    <property type="match status" value="1"/>
</dbReference>
<evidence type="ECO:0000256" key="7">
    <source>
        <dbReference type="SAM" id="SignalP"/>
    </source>
</evidence>
<name>A0A511RML8_9DEIN</name>
<accession>A0A511RML8</accession>
<evidence type="ECO:0000313" key="8">
    <source>
        <dbReference type="EMBL" id="GEM90899.1"/>
    </source>
</evidence>
<evidence type="ECO:0000256" key="5">
    <source>
        <dbReference type="ARBA" id="ARBA00023237"/>
    </source>
</evidence>
<keyword evidence="4" id="KW-0472">Membrane</keyword>
<dbReference type="GO" id="GO:0015562">
    <property type="term" value="F:efflux transmembrane transporter activity"/>
    <property type="evidence" value="ECO:0007669"/>
    <property type="project" value="InterPro"/>
</dbReference>